<keyword evidence="2" id="KW-1185">Reference proteome</keyword>
<sequence length="201" mass="22747">MAQDHRILEPRIKGLSEPAVARTIMHRRTFNFEVFEREDGLWDVDAQMQDHKMQEITLGGELRPVGTPLHDMVIRVTLDQTVTIVAVESKTLAAPYLVQCKTINPDYQKMIGLNVLQGFRRAMKALFADTAGCTHLTELANTMPTVVVQGIGYELARRARMQDKDDATSNKKPFPLDKCHALSSDGEVARLYYPKWYKSKG</sequence>
<evidence type="ECO:0000313" key="1">
    <source>
        <dbReference type="EMBL" id="TDR32021.1"/>
    </source>
</evidence>
<dbReference type="Proteomes" id="UP000294480">
    <property type="component" value="Unassembled WGS sequence"/>
</dbReference>
<evidence type="ECO:0000313" key="2">
    <source>
        <dbReference type="Proteomes" id="UP000294480"/>
    </source>
</evidence>
<evidence type="ECO:0008006" key="3">
    <source>
        <dbReference type="Google" id="ProtNLM"/>
    </source>
</evidence>
<proteinExistence type="predicted"/>
<protein>
    <recommendedName>
        <fullName evidence="3">DUF2889 family protein</fullName>
    </recommendedName>
</protein>
<name>A0A4R6Y989_9BURK</name>
<accession>A0A4R6Y989</accession>
<dbReference type="RefSeq" id="WP_133619458.1">
    <property type="nucleotide sequence ID" value="NZ_SNZE01000006.1"/>
</dbReference>
<dbReference type="Pfam" id="PF11136">
    <property type="entry name" value="DUF2889"/>
    <property type="match status" value="1"/>
</dbReference>
<comment type="caution">
    <text evidence="1">The sequence shown here is derived from an EMBL/GenBank/DDBJ whole genome shotgun (WGS) entry which is preliminary data.</text>
</comment>
<dbReference type="OrthoDB" id="6862397at2"/>
<gene>
    <name evidence="1" type="ORF">DFR44_10687</name>
</gene>
<organism evidence="1 2">
    <name type="scientific">Hydromonas duriensis</name>
    <dbReference type="NCBI Taxonomy" id="1527608"/>
    <lineage>
        <taxon>Bacteria</taxon>
        <taxon>Pseudomonadati</taxon>
        <taxon>Pseudomonadota</taxon>
        <taxon>Betaproteobacteria</taxon>
        <taxon>Burkholderiales</taxon>
        <taxon>Burkholderiaceae</taxon>
        <taxon>Hydromonas</taxon>
    </lineage>
</organism>
<dbReference type="EMBL" id="SNZE01000006">
    <property type="protein sequence ID" value="TDR32021.1"/>
    <property type="molecule type" value="Genomic_DNA"/>
</dbReference>
<reference evidence="1 2" key="1">
    <citation type="submission" date="2019-03" db="EMBL/GenBank/DDBJ databases">
        <title>Genomic Encyclopedia of Type Strains, Phase IV (KMG-IV): sequencing the most valuable type-strain genomes for metagenomic binning, comparative biology and taxonomic classification.</title>
        <authorList>
            <person name="Goeker M."/>
        </authorList>
    </citation>
    <scope>NUCLEOTIDE SEQUENCE [LARGE SCALE GENOMIC DNA]</scope>
    <source>
        <strain evidence="1 2">DSM 102852</strain>
    </source>
</reference>
<dbReference type="InterPro" id="IPR021312">
    <property type="entry name" value="DUF2889"/>
</dbReference>
<dbReference type="AlphaFoldDB" id="A0A4R6Y989"/>